<protein>
    <submittedName>
        <fullName evidence="1">Putative dna repair protein rad57</fullName>
    </submittedName>
</protein>
<reference evidence="1 2" key="1">
    <citation type="journal article" date="2014" name="BMC Genomics">
        <title>Adaptive genomic structural variation in the grape powdery mildew pathogen, Erysiphe necator.</title>
        <authorList>
            <person name="Jones L."/>
            <person name="Riaz S."/>
            <person name="Morales-Cruz A."/>
            <person name="Amrine K.C."/>
            <person name="McGuire B."/>
            <person name="Gubler W.D."/>
            <person name="Walker M.A."/>
            <person name="Cantu D."/>
        </authorList>
    </citation>
    <scope>NUCLEOTIDE SEQUENCE [LARGE SCALE GENOMIC DNA]</scope>
    <source>
        <strain evidence="2">c</strain>
    </source>
</reference>
<name>A0A0B1P9D6_UNCNE</name>
<evidence type="ECO:0000313" key="2">
    <source>
        <dbReference type="Proteomes" id="UP000030854"/>
    </source>
</evidence>
<proteinExistence type="predicted"/>
<sequence length="137" mass="14686">MTDLGAILPSFPVQKYSHLLPSLEKHLVTTVDLITLDSLDIAKRACLPVLDVKKLCSAVLDAFHFNLGITEDSSTSPGYGILRKTGNQIVNNSTKISTLDDGLDNGLRGGIPTGSITEITGERYIDPLTSHCFTLGS</sequence>
<organism evidence="1 2">
    <name type="scientific">Uncinula necator</name>
    <name type="common">Grape powdery mildew</name>
    <dbReference type="NCBI Taxonomy" id="52586"/>
    <lineage>
        <taxon>Eukaryota</taxon>
        <taxon>Fungi</taxon>
        <taxon>Dikarya</taxon>
        <taxon>Ascomycota</taxon>
        <taxon>Pezizomycotina</taxon>
        <taxon>Leotiomycetes</taxon>
        <taxon>Erysiphales</taxon>
        <taxon>Erysiphaceae</taxon>
        <taxon>Erysiphe</taxon>
    </lineage>
</organism>
<dbReference type="OMA" id="HDWACIS"/>
<keyword evidence="2" id="KW-1185">Reference proteome</keyword>
<dbReference type="Gene3D" id="3.40.50.300">
    <property type="entry name" value="P-loop containing nucleotide triphosphate hydrolases"/>
    <property type="match status" value="1"/>
</dbReference>
<gene>
    <name evidence="1" type="ORF">EV44_g5539</name>
</gene>
<dbReference type="InterPro" id="IPR027417">
    <property type="entry name" value="P-loop_NTPase"/>
</dbReference>
<dbReference type="AlphaFoldDB" id="A0A0B1P9D6"/>
<dbReference type="EMBL" id="JNVN01001350">
    <property type="protein sequence ID" value="KHJ33586.1"/>
    <property type="molecule type" value="Genomic_DNA"/>
</dbReference>
<evidence type="ECO:0000313" key="1">
    <source>
        <dbReference type="EMBL" id="KHJ33586.1"/>
    </source>
</evidence>
<comment type="caution">
    <text evidence="1">The sequence shown here is derived from an EMBL/GenBank/DDBJ whole genome shotgun (WGS) entry which is preliminary data.</text>
</comment>
<dbReference type="HOGENOM" id="CLU_146827_0_0_1"/>
<dbReference type="STRING" id="52586.A0A0B1P9D6"/>
<dbReference type="Proteomes" id="UP000030854">
    <property type="component" value="Unassembled WGS sequence"/>
</dbReference>
<accession>A0A0B1P9D6</accession>